<dbReference type="Gene3D" id="2.60.120.200">
    <property type="match status" value="1"/>
</dbReference>
<dbReference type="GO" id="GO:0007166">
    <property type="term" value="P:cell surface receptor signaling pathway"/>
    <property type="evidence" value="ECO:0007669"/>
    <property type="project" value="InterPro"/>
</dbReference>
<evidence type="ECO:0000256" key="3">
    <source>
        <dbReference type="ARBA" id="ARBA00022989"/>
    </source>
</evidence>
<name>A0AAV2Q9W6_MEGNR</name>
<feature type="compositionally biased region" description="Polar residues" evidence="6">
    <location>
        <begin position="935"/>
        <end position="959"/>
    </location>
</feature>
<accession>A0AAV2Q9W6</accession>
<dbReference type="PROSITE" id="PS50221">
    <property type="entry name" value="GAIN_B"/>
    <property type="match status" value="1"/>
</dbReference>
<dbReference type="Gene3D" id="2.60.220.50">
    <property type="match status" value="1"/>
</dbReference>
<dbReference type="InterPro" id="IPR017981">
    <property type="entry name" value="GPCR_2-like_7TM"/>
</dbReference>
<evidence type="ECO:0000256" key="5">
    <source>
        <dbReference type="ARBA" id="ARBA00023157"/>
    </source>
</evidence>
<feature type="transmembrane region" description="Helical" evidence="7">
    <location>
        <begin position="799"/>
        <end position="823"/>
    </location>
</feature>
<dbReference type="CDD" id="cd13952">
    <property type="entry name" value="7tm_classB"/>
    <property type="match status" value="1"/>
</dbReference>
<dbReference type="Proteomes" id="UP001497623">
    <property type="component" value="Unassembled WGS sequence"/>
</dbReference>
<dbReference type="SMART" id="SM00303">
    <property type="entry name" value="GPS"/>
    <property type="match status" value="1"/>
</dbReference>
<dbReference type="GO" id="GO:0005886">
    <property type="term" value="C:plasma membrane"/>
    <property type="evidence" value="ECO:0007669"/>
    <property type="project" value="UniProtKB-SubCell"/>
</dbReference>
<feature type="region of interest" description="Disordered" evidence="6">
    <location>
        <begin position="290"/>
        <end position="338"/>
    </location>
</feature>
<evidence type="ECO:0000256" key="1">
    <source>
        <dbReference type="ARBA" id="ARBA00004141"/>
    </source>
</evidence>
<dbReference type="Gene3D" id="1.20.1070.10">
    <property type="entry name" value="Rhodopsin 7-helix transmembrane proteins"/>
    <property type="match status" value="1"/>
</dbReference>
<dbReference type="Pfam" id="PF00002">
    <property type="entry name" value="7tm_2"/>
    <property type="match status" value="1"/>
</dbReference>
<dbReference type="InterPro" id="IPR000203">
    <property type="entry name" value="GPS"/>
</dbReference>
<feature type="compositionally biased region" description="Basic and acidic residues" evidence="6">
    <location>
        <begin position="922"/>
        <end position="932"/>
    </location>
</feature>
<keyword evidence="3 7" id="KW-1133">Transmembrane helix</keyword>
<sequence>MPPGDPTYPATTDLYWGTIQDNMTNIVDGKTTEKTQGPFGFGYAVSVNSKQEECLKHQNFGNSLTDPDAKDCTINPKDCDENGFSISVWEKAVFDESIFNEDLYKLDKVEEPNTKYVLSTGGDIDGHPGVAIYHSGLHLVAVVSTGEKYWELKVWGPMRNDTWNNIALRWESTESGKGLEMYVNLDLVGSVIHPKTSAPDKKALNPPEIMLGCHKTEGDPKYKHFNDAAYDELALWTRRLNDTDRRYFLGGFEEDFAEISTDEFQSMLDRVDLEDPAQQAAAVNILSKMTASAPEPSPTSASVNEPSAPSKTDAATEKETVETSPTATPTKKTVENAPVVDKEKIENLAKMSNIIEKMTDAKKVKKDISEDELKTYMNLIGVASNVLSSSSAGEWAGLLEEEDNPGASKTTTRLEHWTLQLISNTHFDNTSEPIQYIKNTDNIIMRVDKMEVRKLEEDDFYTTPIYSKEMKDKWSMPKDKVAVPTKMFKNDTCKDRPVSVMSSIYDSYDDFAPTVVSPATLNPSSINKLDSRVVSVQLRIDPNPVYQLSLEKDPCFPDPDYLRENPTRILLEHNLKMISLRKLQFHENEIVTEVKKRYCVWWNPSLSDFGAWDAKGCRILETKEEYTKCACDHIGTFAVMAEKIDPIEVPEEATWLSITKYIGYGISALFLVFYILVIAFSGDLKEQFHLMGLNLAVAVLLGSMFMIISDFTHDDRHTCTAIGSLIHFFYLAAGAWMALLGHASFKAITSGIIGGRLKAYCFIGWGLAMISLGFSYILYLHDLGTDPRCFISWNNDAKWVFFAPQMVFVFISFIFGMIVMCNMSTPALRKDNLIDDYGSFCRGASFLMIFFDITWTFGLVAYVRFGFKDPDFFPIFQVLNSWTGVLIFLFIGICSNRFRSILAGQSKLRKQMLLDAALGRGSNDHDKEKLDSPEDQNSQASSAGSSPTQSRPSTASSKASEFPSRPASTKLVAGRPGSKTSPSTP</sequence>
<feature type="transmembrane region" description="Helical" evidence="7">
    <location>
        <begin position="661"/>
        <end position="681"/>
    </location>
</feature>
<dbReference type="GO" id="GO:0004930">
    <property type="term" value="F:G protein-coupled receptor activity"/>
    <property type="evidence" value="ECO:0007669"/>
    <property type="project" value="InterPro"/>
</dbReference>
<evidence type="ECO:0000256" key="4">
    <source>
        <dbReference type="ARBA" id="ARBA00023136"/>
    </source>
</evidence>
<evidence type="ECO:0000259" key="9">
    <source>
        <dbReference type="PROSITE" id="PS50261"/>
    </source>
</evidence>
<evidence type="ECO:0000313" key="10">
    <source>
        <dbReference type="EMBL" id="CAL4072390.1"/>
    </source>
</evidence>
<feature type="transmembrane region" description="Helical" evidence="7">
    <location>
        <begin position="844"/>
        <end position="863"/>
    </location>
</feature>
<dbReference type="Pfam" id="PF01825">
    <property type="entry name" value="GPS"/>
    <property type="match status" value="1"/>
</dbReference>
<evidence type="ECO:0000256" key="2">
    <source>
        <dbReference type="ARBA" id="ARBA00022692"/>
    </source>
</evidence>
<dbReference type="PANTHER" id="PTHR12011:SF347">
    <property type="entry name" value="FI21270P1-RELATED"/>
    <property type="match status" value="1"/>
</dbReference>
<dbReference type="InterPro" id="IPR046338">
    <property type="entry name" value="GAIN_dom_sf"/>
</dbReference>
<dbReference type="AlphaFoldDB" id="A0AAV2Q9W6"/>
<comment type="caution">
    <text evidence="10">The sequence shown here is derived from an EMBL/GenBank/DDBJ whole genome shotgun (WGS) entry which is preliminary data.</text>
</comment>
<evidence type="ECO:0000256" key="7">
    <source>
        <dbReference type="SAM" id="Phobius"/>
    </source>
</evidence>
<feature type="domain" description="GAIN-B" evidence="8">
    <location>
        <begin position="484"/>
        <end position="647"/>
    </location>
</feature>
<feature type="transmembrane region" description="Helical" evidence="7">
    <location>
        <begin position="721"/>
        <end position="745"/>
    </location>
</feature>
<dbReference type="EMBL" id="CAXKWB010004165">
    <property type="protein sequence ID" value="CAL4072390.1"/>
    <property type="molecule type" value="Genomic_DNA"/>
</dbReference>
<feature type="compositionally biased region" description="Low complexity" evidence="6">
    <location>
        <begin position="290"/>
        <end position="302"/>
    </location>
</feature>
<keyword evidence="4 7" id="KW-0472">Membrane</keyword>
<feature type="region of interest" description="Disordered" evidence="6">
    <location>
        <begin position="921"/>
        <end position="985"/>
    </location>
</feature>
<gene>
    <name evidence="10" type="ORF">MNOR_LOCUS8820</name>
</gene>
<keyword evidence="11" id="KW-1185">Reference proteome</keyword>
<proteinExistence type="predicted"/>
<dbReference type="PANTHER" id="PTHR12011">
    <property type="entry name" value="ADHESION G-PROTEIN COUPLED RECEPTOR"/>
    <property type="match status" value="1"/>
</dbReference>
<feature type="domain" description="G-protein coupled receptors family 2 profile 2" evidence="9">
    <location>
        <begin position="656"/>
        <end position="895"/>
    </location>
</feature>
<reference evidence="10 11" key="1">
    <citation type="submission" date="2024-05" db="EMBL/GenBank/DDBJ databases">
        <authorList>
            <person name="Wallberg A."/>
        </authorList>
    </citation>
    <scope>NUCLEOTIDE SEQUENCE [LARGE SCALE GENOMIC DNA]</scope>
</reference>
<dbReference type="InterPro" id="IPR000832">
    <property type="entry name" value="GPCR_2_secretin-like"/>
</dbReference>
<feature type="compositionally biased region" description="Polar residues" evidence="6">
    <location>
        <begin position="322"/>
        <end position="331"/>
    </location>
</feature>
<comment type="subcellular location">
    <subcellularLocation>
        <location evidence="1">Membrane</location>
        <topology evidence="1">Multi-pass membrane protein</topology>
    </subcellularLocation>
</comment>
<keyword evidence="2 7" id="KW-0812">Transmembrane</keyword>
<evidence type="ECO:0000259" key="8">
    <source>
        <dbReference type="PROSITE" id="PS50221"/>
    </source>
</evidence>
<protein>
    <submittedName>
        <fullName evidence="10">Uncharacterized protein</fullName>
    </submittedName>
</protein>
<evidence type="ECO:0000313" key="11">
    <source>
        <dbReference type="Proteomes" id="UP001497623"/>
    </source>
</evidence>
<organism evidence="10 11">
    <name type="scientific">Meganyctiphanes norvegica</name>
    <name type="common">Northern krill</name>
    <name type="synonym">Thysanopoda norvegica</name>
    <dbReference type="NCBI Taxonomy" id="48144"/>
    <lineage>
        <taxon>Eukaryota</taxon>
        <taxon>Metazoa</taxon>
        <taxon>Ecdysozoa</taxon>
        <taxon>Arthropoda</taxon>
        <taxon>Crustacea</taxon>
        <taxon>Multicrustacea</taxon>
        <taxon>Malacostraca</taxon>
        <taxon>Eumalacostraca</taxon>
        <taxon>Eucarida</taxon>
        <taxon>Euphausiacea</taxon>
        <taxon>Euphausiidae</taxon>
        <taxon>Meganyctiphanes</taxon>
    </lineage>
</organism>
<feature type="transmembrane region" description="Helical" evidence="7">
    <location>
        <begin position="688"/>
        <end position="709"/>
    </location>
</feature>
<feature type="transmembrane region" description="Helical" evidence="7">
    <location>
        <begin position="757"/>
        <end position="779"/>
    </location>
</feature>
<evidence type="ECO:0000256" key="6">
    <source>
        <dbReference type="SAM" id="MobiDB-lite"/>
    </source>
</evidence>
<feature type="transmembrane region" description="Helical" evidence="7">
    <location>
        <begin position="875"/>
        <end position="894"/>
    </location>
</feature>
<feature type="non-terminal residue" evidence="10">
    <location>
        <position position="985"/>
    </location>
</feature>
<dbReference type="InterPro" id="IPR057244">
    <property type="entry name" value="GAIN_B"/>
</dbReference>
<keyword evidence="5" id="KW-1015">Disulfide bond</keyword>
<dbReference type="PROSITE" id="PS50261">
    <property type="entry name" value="G_PROTEIN_RECEP_F2_4"/>
    <property type="match status" value="1"/>
</dbReference>